<accession>A0ACC0FRU4</accession>
<evidence type="ECO:0000313" key="1">
    <source>
        <dbReference type="EMBL" id="KAI7991543.1"/>
    </source>
</evidence>
<name>A0ACC0FRU4_9ERIC</name>
<dbReference type="EMBL" id="CM045770">
    <property type="protein sequence ID" value="KAI7991543.1"/>
    <property type="molecule type" value="Genomic_DNA"/>
</dbReference>
<proteinExistence type="predicted"/>
<dbReference type="Proteomes" id="UP001060215">
    <property type="component" value="Chromosome 13"/>
</dbReference>
<sequence>MMMKKIEVKVCIHSHKCKRDVLHSVTKLQGIDQVSVDSEGILTVIGNVDPVSVATRVRKTGKVPKLIRVGPPEAKENPPPKPLRLYVYLTAVVTNASL</sequence>
<organism evidence="1 2">
    <name type="scientific">Camellia lanceoleosa</name>
    <dbReference type="NCBI Taxonomy" id="1840588"/>
    <lineage>
        <taxon>Eukaryota</taxon>
        <taxon>Viridiplantae</taxon>
        <taxon>Streptophyta</taxon>
        <taxon>Embryophyta</taxon>
        <taxon>Tracheophyta</taxon>
        <taxon>Spermatophyta</taxon>
        <taxon>Magnoliopsida</taxon>
        <taxon>eudicotyledons</taxon>
        <taxon>Gunneridae</taxon>
        <taxon>Pentapetalae</taxon>
        <taxon>asterids</taxon>
        <taxon>Ericales</taxon>
        <taxon>Theaceae</taxon>
        <taxon>Camellia</taxon>
    </lineage>
</organism>
<reference evidence="1 2" key="1">
    <citation type="journal article" date="2022" name="Plant J.">
        <title>Chromosome-level genome of Camellia lanceoleosa provides a valuable resource for understanding genome evolution and self-incompatibility.</title>
        <authorList>
            <person name="Gong W."/>
            <person name="Xiao S."/>
            <person name="Wang L."/>
            <person name="Liao Z."/>
            <person name="Chang Y."/>
            <person name="Mo W."/>
            <person name="Hu G."/>
            <person name="Li W."/>
            <person name="Zhao G."/>
            <person name="Zhu H."/>
            <person name="Hu X."/>
            <person name="Ji K."/>
            <person name="Xiang X."/>
            <person name="Song Q."/>
            <person name="Yuan D."/>
            <person name="Jin S."/>
            <person name="Zhang L."/>
        </authorList>
    </citation>
    <scope>NUCLEOTIDE SEQUENCE [LARGE SCALE GENOMIC DNA]</scope>
    <source>
        <strain evidence="1">SQ_2022a</strain>
    </source>
</reference>
<evidence type="ECO:0000313" key="2">
    <source>
        <dbReference type="Proteomes" id="UP001060215"/>
    </source>
</evidence>
<gene>
    <name evidence="1" type="ORF">LOK49_LG12G02285</name>
</gene>
<protein>
    <submittedName>
        <fullName evidence="1">Heavy metal-associated isoprenylated plant protein 2</fullName>
    </submittedName>
</protein>
<keyword evidence="2" id="KW-1185">Reference proteome</keyword>
<comment type="caution">
    <text evidence="1">The sequence shown here is derived from an EMBL/GenBank/DDBJ whole genome shotgun (WGS) entry which is preliminary data.</text>
</comment>